<name>H6LDK2_ACEWD</name>
<sequence>MNDLKFKRGLLGAITIFFWAAQYIYLPFLTPYLLSLSLSATAVGIILGAYGFTQMMLRIPLGIAGDIVQKYKLFIIIGVFLAGISSIIIMLFTKSIIILIIANGISGIASATWVSFTILFSSYYDDSDGLKAMGKLNMFLNMGVLFAYVLGSLMIETLGFNALLITRFVFGVVGCILSFFIKPETTVKKTNVNWQSLASVMRNKKLLVSSGLCAVAFLILYATVFSFTTSTLKEIGANGFQIGVITSLFSIGSILISFIGTNGANKLGSKNMIWISFLLIAVYCAGISVSSSVWIFFPLQFLCGIGGGMLASTLMGMVIKNVDMERKSTAMGVYQSIYGVGMTLGPILMGFLVQYTSKLSSFLCMTLISLACMVFTIVSYQSVFGVAVEKKLDKEIPLQTTETKG</sequence>
<feature type="transmembrane region" description="Helical" evidence="6">
    <location>
        <begin position="331"/>
        <end position="353"/>
    </location>
</feature>
<dbReference type="EMBL" id="CP002987">
    <property type="protein sequence ID" value="AFA47974.1"/>
    <property type="molecule type" value="Genomic_DNA"/>
</dbReference>
<keyword evidence="3 6" id="KW-0812">Transmembrane</keyword>
<dbReference type="PANTHER" id="PTHR23506">
    <property type="entry name" value="GH10249P"/>
    <property type="match status" value="1"/>
</dbReference>
<feature type="transmembrane region" description="Helical" evidence="6">
    <location>
        <begin position="98"/>
        <end position="124"/>
    </location>
</feature>
<evidence type="ECO:0000313" key="9">
    <source>
        <dbReference type="Proteomes" id="UP000007177"/>
    </source>
</evidence>
<keyword evidence="4 6" id="KW-1133">Transmembrane helix</keyword>
<dbReference type="Pfam" id="PF07690">
    <property type="entry name" value="MFS_1"/>
    <property type="match status" value="1"/>
</dbReference>
<dbReference type="InterPro" id="IPR011701">
    <property type="entry name" value="MFS"/>
</dbReference>
<proteinExistence type="predicted"/>
<evidence type="ECO:0000256" key="5">
    <source>
        <dbReference type="ARBA" id="ARBA00023136"/>
    </source>
</evidence>
<dbReference type="TCDB" id="2.A.1.2.90">
    <property type="family name" value="the major facilitator superfamily (mfs)"/>
</dbReference>
<gene>
    <name evidence="8" type="ordered locus">Awo_c11900</name>
</gene>
<dbReference type="PROSITE" id="PS50850">
    <property type="entry name" value="MFS"/>
    <property type="match status" value="1"/>
</dbReference>
<evidence type="ECO:0000256" key="1">
    <source>
        <dbReference type="ARBA" id="ARBA00004651"/>
    </source>
</evidence>
<dbReference type="Proteomes" id="UP000007177">
    <property type="component" value="Chromosome"/>
</dbReference>
<dbReference type="Gene3D" id="1.20.1250.20">
    <property type="entry name" value="MFS general substrate transporter like domains"/>
    <property type="match status" value="1"/>
</dbReference>
<dbReference type="InterPro" id="IPR050930">
    <property type="entry name" value="MFS_Vesicular_Transporter"/>
</dbReference>
<feature type="transmembrane region" description="Helical" evidence="6">
    <location>
        <begin position="272"/>
        <end position="289"/>
    </location>
</feature>
<feature type="transmembrane region" description="Helical" evidence="6">
    <location>
        <begin position="359"/>
        <end position="380"/>
    </location>
</feature>
<keyword evidence="2" id="KW-0813">Transport</keyword>
<dbReference type="GO" id="GO:0005886">
    <property type="term" value="C:plasma membrane"/>
    <property type="evidence" value="ECO:0007669"/>
    <property type="project" value="UniProtKB-SubCell"/>
</dbReference>
<evidence type="ECO:0000256" key="3">
    <source>
        <dbReference type="ARBA" id="ARBA00022692"/>
    </source>
</evidence>
<dbReference type="HOGENOM" id="CLU_001265_10_14_9"/>
<keyword evidence="9" id="KW-1185">Reference proteome</keyword>
<dbReference type="InterPro" id="IPR036259">
    <property type="entry name" value="MFS_trans_sf"/>
</dbReference>
<dbReference type="PANTHER" id="PTHR23506:SF23">
    <property type="entry name" value="GH10249P"/>
    <property type="match status" value="1"/>
</dbReference>
<evidence type="ECO:0000256" key="2">
    <source>
        <dbReference type="ARBA" id="ARBA00022448"/>
    </source>
</evidence>
<evidence type="ECO:0000313" key="8">
    <source>
        <dbReference type="EMBL" id="AFA47974.1"/>
    </source>
</evidence>
<dbReference type="OrthoDB" id="9607at2"/>
<feature type="transmembrane region" description="Helical" evidence="6">
    <location>
        <begin position="161"/>
        <end position="181"/>
    </location>
</feature>
<organism evidence="8 9">
    <name type="scientific">Acetobacterium woodii (strain ATCC 29683 / DSM 1030 / JCM 2381 / KCTC 1655 / WB1)</name>
    <dbReference type="NCBI Taxonomy" id="931626"/>
    <lineage>
        <taxon>Bacteria</taxon>
        <taxon>Bacillati</taxon>
        <taxon>Bacillota</taxon>
        <taxon>Clostridia</taxon>
        <taxon>Eubacteriales</taxon>
        <taxon>Eubacteriaceae</taxon>
        <taxon>Acetobacterium</taxon>
    </lineage>
</organism>
<evidence type="ECO:0000256" key="4">
    <source>
        <dbReference type="ARBA" id="ARBA00022989"/>
    </source>
</evidence>
<feature type="transmembrane region" description="Helical" evidence="6">
    <location>
        <begin position="32"/>
        <end position="52"/>
    </location>
</feature>
<feature type="transmembrane region" description="Helical" evidence="6">
    <location>
        <begin position="9"/>
        <end position="26"/>
    </location>
</feature>
<dbReference type="InterPro" id="IPR020846">
    <property type="entry name" value="MFS_dom"/>
</dbReference>
<feature type="transmembrane region" description="Helical" evidence="6">
    <location>
        <begin position="136"/>
        <end position="155"/>
    </location>
</feature>
<feature type="transmembrane region" description="Helical" evidence="6">
    <location>
        <begin position="239"/>
        <end position="260"/>
    </location>
</feature>
<protein>
    <submittedName>
        <fullName evidence="8">Major facilitator superfamily MFS_1 transporter</fullName>
    </submittedName>
</protein>
<feature type="transmembrane region" description="Helical" evidence="6">
    <location>
        <begin position="295"/>
        <end position="319"/>
    </location>
</feature>
<dbReference type="STRING" id="931626.Awo_c11900"/>
<dbReference type="GO" id="GO:0022857">
    <property type="term" value="F:transmembrane transporter activity"/>
    <property type="evidence" value="ECO:0007669"/>
    <property type="project" value="InterPro"/>
</dbReference>
<dbReference type="AlphaFoldDB" id="H6LDK2"/>
<comment type="subcellular location">
    <subcellularLocation>
        <location evidence="1">Cell membrane</location>
        <topology evidence="1">Multi-pass membrane protein</topology>
    </subcellularLocation>
</comment>
<dbReference type="KEGG" id="awo:Awo_c11900"/>
<evidence type="ECO:0000259" key="7">
    <source>
        <dbReference type="PROSITE" id="PS50850"/>
    </source>
</evidence>
<dbReference type="PRINTS" id="PR01035">
    <property type="entry name" value="TCRTETA"/>
</dbReference>
<feature type="domain" description="Major facilitator superfamily (MFS) profile" evidence="7">
    <location>
        <begin position="1"/>
        <end position="384"/>
    </location>
</feature>
<dbReference type="InterPro" id="IPR001958">
    <property type="entry name" value="Tet-R_TetA/multi-R_MdtG-like"/>
</dbReference>
<dbReference type="eggNOG" id="COG2814">
    <property type="taxonomic scope" value="Bacteria"/>
</dbReference>
<feature type="transmembrane region" description="Helical" evidence="6">
    <location>
        <begin position="73"/>
        <end position="92"/>
    </location>
</feature>
<accession>H6LDK2</accession>
<keyword evidence="5 6" id="KW-0472">Membrane</keyword>
<evidence type="ECO:0000256" key="6">
    <source>
        <dbReference type="SAM" id="Phobius"/>
    </source>
</evidence>
<reference evidence="9" key="1">
    <citation type="submission" date="2011-07" db="EMBL/GenBank/DDBJ databases">
        <title>Complete genome sequence of Acetobacterium woodii.</title>
        <authorList>
            <person name="Poehlein A."/>
            <person name="Schmidt S."/>
            <person name="Kaster A.-K."/>
            <person name="Goenrich M."/>
            <person name="Vollmers J."/>
            <person name="Thuermer A."/>
            <person name="Gottschalk G."/>
            <person name="Thauer R.K."/>
            <person name="Daniel R."/>
            <person name="Mueller V."/>
        </authorList>
    </citation>
    <scope>NUCLEOTIDE SEQUENCE [LARGE SCALE GENOMIC DNA]</scope>
    <source>
        <strain evidence="9">ATCC 29683 / DSM 1030 / JCM 2381 / KCTC 1655 / WB1</strain>
    </source>
</reference>
<dbReference type="SUPFAM" id="SSF103473">
    <property type="entry name" value="MFS general substrate transporter"/>
    <property type="match status" value="1"/>
</dbReference>
<feature type="transmembrane region" description="Helical" evidence="6">
    <location>
        <begin position="206"/>
        <end position="227"/>
    </location>
</feature>
<dbReference type="RefSeq" id="WP_014355577.1">
    <property type="nucleotide sequence ID" value="NC_016894.1"/>
</dbReference>
<reference evidence="8 9" key="2">
    <citation type="journal article" date="2012" name="PLoS ONE">
        <title>An ancient pathway combining carbon dioxide fixation with the generation and utilization of a sodium ion gradient for ATP synthesis.</title>
        <authorList>
            <person name="Poehlein A."/>
            <person name="Schmidt S."/>
            <person name="Kaster A.K."/>
            <person name="Goenrich M."/>
            <person name="Vollmers J."/>
            <person name="Thurmer A."/>
            <person name="Bertsch J."/>
            <person name="Schuchmann K."/>
            <person name="Voigt B."/>
            <person name="Hecker M."/>
            <person name="Daniel R."/>
            <person name="Thauer R.K."/>
            <person name="Gottschalk G."/>
            <person name="Muller V."/>
        </authorList>
    </citation>
    <scope>NUCLEOTIDE SEQUENCE [LARGE SCALE GENOMIC DNA]</scope>
    <source>
        <strain evidence="9">ATCC 29683 / DSM 1030 / JCM 2381 / KCTC 1655 / WB1</strain>
    </source>
</reference>